<dbReference type="AlphaFoldDB" id="A0A366HV36"/>
<evidence type="ECO:0000256" key="1">
    <source>
        <dbReference type="SAM" id="MobiDB-lite"/>
    </source>
</evidence>
<feature type="region of interest" description="Disordered" evidence="1">
    <location>
        <begin position="1"/>
        <end position="23"/>
    </location>
</feature>
<dbReference type="EMBL" id="QNRR01000001">
    <property type="protein sequence ID" value="RBP47355.1"/>
    <property type="molecule type" value="Genomic_DNA"/>
</dbReference>
<accession>A0A366HV36</accession>
<reference evidence="2 3" key="1">
    <citation type="submission" date="2018-06" db="EMBL/GenBank/DDBJ databases">
        <title>Genomic Encyclopedia of Type Strains, Phase IV (KMG-IV): sequencing the most valuable type-strain genomes for metagenomic binning, comparative biology and taxonomic classification.</title>
        <authorList>
            <person name="Goeker M."/>
        </authorList>
    </citation>
    <scope>NUCLEOTIDE SEQUENCE [LARGE SCALE GENOMIC DNA]</scope>
    <source>
        <strain evidence="2 3">DSM 25532</strain>
    </source>
</reference>
<dbReference type="Proteomes" id="UP000253426">
    <property type="component" value="Unassembled WGS sequence"/>
</dbReference>
<proteinExistence type="predicted"/>
<dbReference type="RefSeq" id="WP_113956295.1">
    <property type="nucleotide sequence ID" value="NZ_QNRR01000001.1"/>
</dbReference>
<name>A0A366HV36_9BACT</name>
<dbReference type="OrthoDB" id="370799at2"/>
<organism evidence="2 3">
    <name type="scientific">Roseimicrobium gellanilyticum</name>
    <dbReference type="NCBI Taxonomy" id="748857"/>
    <lineage>
        <taxon>Bacteria</taxon>
        <taxon>Pseudomonadati</taxon>
        <taxon>Verrucomicrobiota</taxon>
        <taxon>Verrucomicrobiia</taxon>
        <taxon>Verrucomicrobiales</taxon>
        <taxon>Verrucomicrobiaceae</taxon>
        <taxon>Roseimicrobium</taxon>
    </lineage>
</organism>
<sequence>MTAAELAQSAKSDAAPPAGLSPEAEALWHAKKGNWEEAHDIAQDIHTAMGSWIHALLHLIEGDIGNAGYWYAKARKPARGRGEIDAEWQSIATEVMGS</sequence>
<evidence type="ECO:0000313" key="3">
    <source>
        <dbReference type="Proteomes" id="UP000253426"/>
    </source>
</evidence>
<gene>
    <name evidence="2" type="ORF">DES53_101152</name>
</gene>
<comment type="caution">
    <text evidence="2">The sequence shown here is derived from an EMBL/GenBank/DDBJ whole genome shotgun (WGS) entry which is preliminary data.</text>
</comment>
<protein>
    <submittedName>
        <fullName evidence="2">Uncharacterized protein</fullName>
    </submittedName>
</protein>
<evidence type="ECO:0000313" key="2">
    <source>
        <dbReference type="EMBL" id="RBP47355.1"/>
    </source>
</evidence>
<keyword evidence="3" id="KW-1185">Reference proteome</keyword>